<keyword evidence="5 7" id="KW-1133">Transmembrane helix</keyword>
<dbReference type="RefSeq" id="WP_379559647.1">
    <property type="nucleotide sequence ID" value="NZ_JBHTJS010000063.1"/>
</dbReference>
<dbReference type="PANTHER" id="PTHR23517:SF13">
    <property type="entry name" value="MAJOR FACILITATOR SUPERFAMILY MFS_1"/>
    <property type="match status" value="1"/>
</dbReference>
<dbReference type="InterPro" id="IPR036259">
    <property type="entry name" value="MFS_trans_sf"/>
</dbReference>
<dbReference type="Gene3D" id="1.20.1250.20">
    <property type="entry name" value="MFS general substrate transporter like domains"/>
    <property type="match status" value="1"/>
</dbReference>
<evidence type="ECO:0000256" key="5">
    <source>
        <dbReference type="ARBA" id="ARBA00022989"/>
    </source>
</evidence>
<keyword evidence="4 7" id="KW-0812">Transmembrane</keyword>
<dbReference type="InterPro" id="IPR020846">
    <property type="entry name" value="MFS_dom"/>
</dbReference>
<evidence type="ECO:0000256" key="6">
    <source>
        <dbReference type="ARBA" id="ARBA00023136"/>
    </source>
</evidence>
<evidence type="ECO:0000256" key="1">
    <source>
        <dbReference type="ARBA" id="ARBA00004651"/>
    </source>
</evidence>
<feature type="transmembrane region" description="Helical" evidence="7">
    <location>
        <begin position="206"/>
        <end position="227"/>
    </location>
</feature>
<evidence type="ECO:0000256" key="4">
    <source>
        <dbReference type="ARBA" id="ARBA00022692"/>
    </source>
</evidence>
<proteinExistence type="predicted"/>
<protein>
    <submittedName>
        <fullName evidence="9">MFS transporter</fullName>
    </submittedName>
</protein>
<dbReference type="PANTHER" id="PTHR23517">
    <property type="entry name" value="RESISTANCE PROTEIN MDTM, PUTATIVE-RELATED-RELATED"/>
    <property type="match status" value="1"/>
</dbReference>
<dbReference type="EMBL" id="JBHTJS010000063">
    <property type="protein sequence ID" value="MFD1009621.1"/>
    <property type="molecule type" value="Genomic_DNA"/>
</dbReference>
<dbReference type="InterPro" id="IPR011701">
    <property type="entry name" value="MFS"/>
</dbReference>
<feature type="transmembrane region" description="Helical" evidence="7">
    <location>
        <begin position="12"/>
        <end position="37"/>
    </location>
</feature>
<feature type="transmembrane region" description="Helical" evidence="7">
    <location>
        <begin position="293"/>
        <end position="316"/>
    </location>
</feature>
<evidence type="ECO:0000256" key="3">
    <source>
        <dbReference type="ARBA" id="ARBA00022475"/>
    </source>
</evidence>
<evidence type="ECO:0000313" key="10">
    <source>
        <dbReference type="Proteomes" id="UP001597048"/>
    </source>
</evidence>
<keyword evidence="2" id="KW-0813">Transport</keyword>
<keyword evidence="10" id="KW-1185">Reference proteome</keyword>
<evidence type="ECO:0000259" key="8">
    <source>
        <dbReference type="PROSITE" id="PS50850"/>
    </source>
</evidence>
<feature type="transmembrane region" description="Helical" evidence="7">
    <location>
        <begin position="239"/>
        <end position="257"/>
    </location>
</feature>
<dbReference type="PROSITE" id="PS50850">
    <property type="entry name" value="MFS"/>
    <property type="match status" value="1"/>
</dbReference>
<evidence type="ECO:0000313" key="9">
    <source>
        <dbReference type="EMBL" id="MFD1009621.1"/>
    </source>
</evidence>
<dbReference type="Pfam" id="PF07690">
    <property type="entry name" value="MFS_1"/>
    <property type="match status" value="1"/>
</dbReference>
<dbReference type="InterPro" id="IPR050171">
    <property type="entry name" value="MFS_Transporters"/>
</dbReference>
<keyword evidence="6 7" id="KW-0472">Membrane</keyword>
<name>A0ABW3KNG2_9GAMM</name>
<gene>
    <name evidence="9" type="ORF">ACFQ1C_15850</name>
</gene>
<comment type="caution">
    <text evidence="9">The sequence shown here is derived from an EMBL/GenBank/DDBJ whole genome shotgun (WGS) entry which is preliminary data.</text>
</comment>
<feature type="transmembrane region" description="Helical" evidence="7">
    <location>
        <begin position="353"/>
        <end position="375"/>
    </location>
</feature>
<feature type="transmembrane region" description="Helical" evidence="7">
    <location>
        <begin position="162"/>
        <end position="181"/>
    </location>
</feature>
<organism evidence="9 10">
    <name type="scientific">Oceanisphaera ostreae</name>
    <dbReference type="NCBI Taxonomy" id="914151"/>
    <lineage>
        <taxon>Bacteria</taxon>
        <taxon>Pseudomonadati</taxon>
        <taxon>Pseudomonadota</taxon>
        <taxon>Gammaproteobacteria</taxon>
        <taxon>Aeromonadales</taxon>
        <taxon>Aeromonadaceae</taxon>
        <taxon>Oceanisphaera</taxon>
    </lineage>
</organism>
<evidence type="ECO:0000256" key="7">
    <source>
        <dbReference type="SAM" id="Phobius"/>
    </source>
</evidence>
<reference evidence="10" key="1">
    <citation type="journal article" date="2019" name="Int. J. Syst. Evol. Microbiol.">
        <title>The Global Catalogue of Microorganisms (GCM) 10K type strain sequencing project: providing services to taxonomists for standard genome sequencing and annotation.</title>
        <authorList>
            <consortium name="The Broad Institute Genomics Platform"/>
            <consortium name="The Broad Institute Genome Sequencing Center for Infectious Disease"/>
            <person name="Wu L."/>
            <person name="Ma J."/>
        </authorList>
    </citation>
    <scope>NUCLEOTIDE SEQUENCE [LARGE SCALE GENOMIC DNA]</scope>
    <source>
        <strain evidence="10">CCUG 60525</strain>
    </source>
</reference>
<sequence>MQTLSKIGGLTLLCIASLTIMVGTLLAPGLISIAAALGVADTASWLITLPSLGAIFFAPFAGRLIDRFGAYRCLIIGLFLYGFIGTTGVFLHGSVAVFTNRIALGAVTALVMAGGTVLISEWYSGRARLRMITQQGMSIELGGVIFLFLGGLLATLGWRWPFALYLISWFFLLMLLTCVPAKSPPPNNAKTPEDDHNTAVPTALKVVYLAATIAMTVFFTAFVILPTRLHALAFSEAETGYFLSFISLVAVGAAMVMPRVSRRLGERNTLALAFTLYTASHTVFYLANSLAAFVLGAGVIGTAFGLSIPLVTHMTVELSHSQYRGRNLSYLTMAIFLGQFMASMMELLPGGTTATFCFAAILACLSAFFLIICPLKRSPLQI</sequence>
<keyword evidence="3" id="KW-1003">Cell membrane</keyword>
<feature type="transmembrane region" description="Helical" evidence="7">
    <location>
        <begin position="136"/>
        <end position="156"/>
    </location>
</feature>
<evidence type="ECO:0000256" key="2">
    <source>
        <dbReference type="ARBA" id="ARBA00022448"/>
    </source>
</evidence>
<feature type="domain" description="Major facilitator superfamily (MFS) profile" evidence="8">
    <location>
        <begin position="3"/>
        <end position="378"/>
    </location>
</feature>
<dbReference type="CDD" id="cd17473">
    <property type="entry name" value="MFS_arabinose_efflux_permease_like"/>
    <property type="match status" value="1"/>
</dbReference>
<accession>A0ABW3KNG2</accession>
<feature type="transmembrane region" description="Helical" evidence="7">
    <location>
        <begin position="102"/>
        <end position="124"/>
    </location>
</feature>
<comment type="subcellular location">
    <subcellularLocation>
        <location evidence="1">Cell membrane</location>
        <topology evidence="1">Multi-pass membrane protein</topology>
    </subcellularLocation>
</comment>
<feature type="transmembrane region" description="Helical" evidence="7">
    <location>
        <begin position="73"/>
        <end position="96"/>
    </location>
</feature>
<dbReference type="SUPFAM" id="SSF103473">
    <property type="entry name" value="MFS general substrate transporter"/>
    <property type="match status" value="1"/>
</dbReference>
<feature type="transmembrane region" description="Helical" evidence="7">
    <location>
        <begin position="43"/>
        <end position="61"/>
    </location>
</feature>
<dbReference type="Proteomes" id="UP001597048">
    <property type="component" value="Unassembled WGS sequence"/>
</dbReference>